<dbReference type="Proteomes" id="UP000182827">
    <property type="component" value="Unassembled WGS sequence"/>
</dbReference>
<proteinExistence type="predicted"/>
<organism evidence="1 2">
    <name type="scientific">Acinetobacter bohemicus</name>
    <dbReference type="NCBI Taxonomy" id="1435036"/>
    <lineage>
        <taxon>Bacteria</taxon>
        <taxon>Pseudomonadati</taxon>
        <taxon>Pseudomonadota</taxon>
        <taxon>Gammaproteobacteria</taxon>
        <taxon>Moraxellales</taxon>
        <taxon>Moraxellaceae</taxon>
        <taxon>Acinetobacter</taxon>
    </lineage>
</organism>
<sequence>MRKLKAMQIKDRFLSNQVVNSTLRYSTLAPLIDSLMNELGIQGGDIKGLTQCLKPQSTSVK</sequence>
<keyword evidence="2" id="KW-1185">Reference proteome</keyword>
<evidence type="ECO:0000313" key="2">
    <source>
        <dbReference type="Proteomes" id="UP000182827"/>
    </source>
</evidence>
<gene>
    <name evidence="1" type="ORF">SAMN05444586_1008121</name>
</gene>
<reference evidence="2" key="1">
    <citation type="submission" date="2016-10" db="EMBL/GenBank/DDBJ databases">
        <authorList>
            <person name="Varghese N."/>
            <person name="Submissions S."/>
        </authorList>
    </citation>
    <scope>NUCLEOTIDE SEQUENCE [LARGE SCALE GENOMIC DNA]</scope>
    <source>
        <strain evidence="2">ANC 5076</strain>
    </source>
</reference>
<accession>A0A1I6SUR9</accession>
<protein>
    <submittedName>
        <fullName evidence="1">Uncharacterized protein</fullName>
    </submittedName>
</protein>
<dbReference type="AlphaFoldDB" id="A0A1I6SUR9"/>
<name>A0A1I6SUR9_9GAMM</name>
<evidence type="ECO:0000313" key="1">
    <source>
        <dbReference type="EMBL" id="SFS80653.1"/>
    </source>
</evidence>
<dbReference type="EMBL" id="FOZU01000008">
    <property type="protein sequence ID" value="SFS80653.1"/>
    <property type="molecule type" value="Genomic_DNA"/>
</dbReference>